<organism evidence="2 3">
    <name type="scientific">Deinococcus enclensis</name>
    <dbReference type="NCBI Taxonomy" id="1049582"/>
    <lineage>
        <taxon>Bacteria</taxon>
        <taxon>Thermotogati</taxon>
        <taxon>Deinococcota</taxon>
        <taxon>Deinococci</taxon>
        <taxon>Deinococcales</taxon>
        <taxon>Deinococcaceae</taxon>
        <taxon>Deinococcus</taxon>
    </lineage>
</organism>
<feature type="region of interest" description="Disordered" evidence="1">
    <location>
        <begin position="1"/>
        <end position="39"/>
    </location>
</feature>
<gene>
    <name evidence="2" type="ORF">QO006_001387</name>
</gene>
<accession>A0ABT9MBK5</accession>
<evidence type="ECO:0000313" key="3">
    <source>
        <dbReference type="Proteomes" id="UP001232163"/>
    </source>
</evidence>
<dbReference type="Proteomes" id="UP001232163">
    <property type="component" value="Unassembled WGS sequence"/>
</dbReference>
<proteinExistence type="predicted"/>
<keyword evidence="3" id="KW-1185">Reference proteome</keyword>
<evidence type="ECO:0000313" key="2">
    <source>
        <dbReference type="EMBL" id="MDP9763962.1"/>
    </source>
</evidence>
<name>A0ABT9MBK5_9DEIO</name>
<sequence>MESRLMRHRTNKNEGPSPSEWGPFHKRSLPAVARPGGFL</sequence>
<evidence type="ECO:0000256" key="1">
    <source>
        <dbReference type="SAM" id="MobiDB-lite"/>
    </source>
</evidence>
<reference evidence="2 3" key="1">
    <citation type="submission" date="2023-07" db="EMBL/GenBank/DDBJ databases">
        <title>Genomic Encyclopedia of Type Strains, Phase IV (KMG-IV): sequencing the most valuable type-strain genomes for metagenomic binning, comparative biology and taxonomic classification.</title>
        <authorList>
            <person name="Goeker M."/>
        </authorList>
    </citation>
    <scope>NUCLEOTIDE SEQUENCE [LARGE SCALE GENOMIC DNA]</scope>
    <source>
        <strain evidence="2 3">NIO-1023</strain>
    </source>
</reference>
<comment type="caution">
    <text evidence="2">The sequence shown here is derived from an EMBL/GenBank/DDBJ whole genome shotgun (WGS) entry which is preliminary data.</text>
</comment>
<dbReference type="EMBL" id="JAURUR010000003">
    <property type="protein sequence ID" value="MDP9763962.1"/>
    <property type="molecule type" value="Genomic_DNA"/>
</dbReference>
<feature type="compositionally biased region" description="Basic residues" evidence="1">
    <location>
        <begin position="1"/>
        <end position="10"/>
    </location>
</feature>
<protein>
    <submittedName>
        <fullName evidence="2">Uncharacterized protein</fullName>
    </submittedName>
</protein>